<accession>A0A150XGP1</accession>
<feature type="transmembrane region" description="Helical" evidence="1">
    <location>
        <begin position="20"/>
        <end position="39"/>
    </location>
</feature>
<keyword evidence="1" id="KW-1133">Transmembrane helix</keyword>
<evidence type="ECO:0008006" key="4">
    <source>
        <dbReference type="Google" id="ProtNLM"/>
    </source>
</evidence>
<keyword evidence="1" id="KW-0472">Membrane</keyword>
<comment type="caution">
    <text evidence="2">The sequence shown here is derived from an EMBL/GenBank/DDBJ whole genome shotgun (WGS) entry which is preliminary data.</text>
</comment>
<keyword evidence="1" id="KW-0812">Transmembrane</keyword>
<dbReference type="AlphaFoldDB" id="A0A150XGP1"/>
<dbReference type="Proteomes" id="UP000075606">
    <property type="component" value="Unassembled WGS sequence"/>
</dbReference>
<keyword evidence="3" id="KW-1185">Reference proteome</keyword>
<dbReference type="EMBL" id="LRPC01000001">
    <property type="protein sequence ID" value="KYG77854.1"/>
    <property type="molecule type" value="Genomic_DNA"/>
</dbReference>
<protein>
    <recommendedName>
        <fullName evidence="4">TonB C-terminal domain-containing protein</fullName>
    </recommendedName>
</protein>
<evidence type="ECO:0000313" key="2">
    <source>
        <dbReference type="EMBL" id="KYG77854.1"/>
    </source>
</evidence>
<dbReference type="STRING" id="333140.AWW68_03540"/>
<organism evidence="2 3">
    <name type="scientific">Roseivirga spongicola</name>
    <dbReference type="NCBI Taxonomy" id="333140"/>
    <lineage>
        <taxon>Bacteria</taxon>
        <taxon>Pseudomonadati</taxon>
        <taxon>Bacteroidota</taxon>
        <taxon>Cytophagia</taxon>
        <taxon>Cytophagales</taxon>
        <taxon>Roseivirgaceae</taxon>
        <taxon>Roseivirga</taxon>
    </lineage>
</organism>
<proteinExistence type="predicted"/>
<sequence>MHLTVITERALKEPIVIDHIMKHSYIWILMFFLILGVSYSQTALRVEFDDDDSLEKYLTSQFDGKLAKSFTEKEPYVQSATVRVSLNLYGSVSNIYFIESSTDSDFNNLVLKWVWSTSGKWEITNAPTNTDSVNIIIPFLQRTTPMDPKLDRLDLVKKYQDYHKSLTINKISGCFQTNCVILPEIRNYKGPVFKNE</sequence>
<evidence type="ECO:0000256" key="1">
    <source>
        <dbReference type="SAM" id="Phobius"/>
    </source>
</evidence>
<reference evidence="2 3" key="1">
    <citation type="submission" date="2016-01" db="EMBL/GenBank/DDBJ databases">
        <title>Genome sequencing of Roseivirga spongicola UST030701-084.</title>
        <authorList>
            <person name="Selvaratnam C."/>
            <person name="Thevarajoo S."/>
            <person name="Goh K.M."/>
            <person name="Ee R."/>
            <person name="Chan K.-G."/>
            <person name="Chong C.S."/>
        </authorList>
    </citation>
    <scope>NUCLEOTIDE SEQUENCE [LARGE SCALE GENOMIC DNA]</scope>
    <source>
        <strain evidence="2 3">UST030701-084</strain>
    </source>
</reference>
<name>A0A150XGP1_9BACT</name>
<gene>
    <name evidence="2" type="ORF">AWW68_03540</name>
</gene>
<evidence type="ECO:0000313" key="3">
    <source>
        <dbReference type="Proteomes" id="UP000075606"/>
    </source>
</evidence>